<evidence type="ECO:0000313" key="3">
    <source>
        <dbReference type="EMBL" id="QGQ99651.1"/>
    </source>
</evidence>
<feature type="compositionally biased region" description="Gly residues" evidence="1">
    <location>
        <begin position="195"/>
        <end position="206"/>
    </location>
</feature>
<name>A0A6B8RT81_9BACL</name>
<sequence>MVMNKLKMLGICTLLTLVLTACGTKAAVEEDTNQMAAQTDAGGDKAAEANAPRAALDPNALDPNAMLMMTTFRGLIQMDKAEGLAITKAQAEPMVTIVQDVITKGELTAEVQTQLEAYLTTDQKKFLTDNATKRPQQRNGNGNANGDGPQGGPNGDAPQGDPNSDAAQSGPNGDAPQEDQNGDAPQGSPRPRPNGNGGGGFGGGGNFQNIGPQLLELLQAKLK</sequence>
<evidence type="ECO:0008006" key="5">
    <source>
        <dbReference type="Google" id="ProtNLM"/>
    </source>
</evidence>
<reference evidence="4" key="1">
    <citation type="submission" date="2018-11" db="EMBL/GenBank/DDBJ databases">
        <title>Complete genome sequence of Paenibacillus sp. ML311-T8.</title>
        <authorList>
            <person name="Nam Y.-D."/>
            <person name="Kang J."/>
            <person name="Chung W.-H."/>
            <person name="Park Y.S."/>
        </authorList>
    </citation>
    <scope>NUCLEOTIDE SEQUENCE [LARGE SCALE GENOMIC DNA]</scope>
    <source>
        <strain evidence="4">ML311-T8</strain>
    </source>
</reference>
<protein>
    <recommendedName>
        <fullName evidence="5">DUF2680 domain-containing protein</fullName>
    </recommendedName>
</protein>
<accession>A0A6B8RT81</accession>
<feature type="region of interest" description="Disordered" evidence="1">
    <location>
        <begin position="36"/>
        <end position="57"/>
    </location>
</feature>
<evidence type="ECO:0000313" key="4">
    <source>
        <dbReference type="Proteomes" id="UP000426246"/>
    </source>
</evidence>
<gene>
    <name evidence="3" type="ORF">EHS13_34700</name>
</gene>
<evidence type="ECO:0000256" key="2">
    <source>
        <dbReference type="SAM" id="SignalP"/>
    </source>
</evidence>
<feature type="signal peptide" evidence="2">
    <location>
        <begin position="1"/>
        <end position="26"/>
    </location>
</feature>
<feature type="chain" id="PRO_5025433183" description="DUF2680 domain-containing protein" evidence="2">
    <location>
        <begin position="27"/>
        <end position="223"/>
    </location>
</feature>
<dbReference type="OrthoDB" id="2666240at2"/>
<organism evidence="3 4">
    <name type="scientific">Paenibacillus psychroresistens</name>
    <dbReference type="NCBI Taxonomy" id="1778678"/>
    <lineage>
        <taxon>Bacteria</taxon>
        <taxon>Bacillati</taxon>
        <taxon>Bacillota</taxon>
        <taxon>Bacilli</taxon>
        <taxon>Bacillales</taxon>
        <taxon>Paenibacillaceae</taxon>
        <taxon>Paenibacillus</taxon>
    </lineage>
</organism>
<feature type="compositionally biased region" description="Gly residues" evidence="1">
    <location>
        <begin position="143"/>
        <end position="154"/>
    </location>
</feature>
<feature type="region of interest" description="Disordered" evidence="1">
    <location>
        <begin position="128"/>
        <end position="210"/>
    </location>
</feature>
<dbReference type="AlphaFoldDB" id="A0A6B8RT81"/>
<dbReference type="PROSITE" id="PS51257">
    <property type="entry name" value="PROKAR_LIPOPROTEIN"/>
    <property type="match status" value="1"/>
</dbReference>
<dbReference type="RefSeq" id="WP_162463404.1">
    <property type="nucleotide sequence ID" value="NZ_CP034235.1"/>
</dbReference>
<dbReference type="Proteomes" id="UP000426246">
    <property type="component" value="Chromosome"/>
</dbReference>
<dbReference type="KEGG" id="ppsc:EHS13_34700"/>
<evidence type="ECO:0000256" key="1">
    <source>
        <dbReference type="SAM" id="MobiDB-lite"/>
    </source>
</evidence>
<keyword evidence="4" id="KW-1185">Reference proteome</keyword>
<keyword evidence="2" id="KW-0732">Signal</keyword>
<proteinExistence type="predicted"/>
<dbReference type="EMBL" id="CP034235">
    <property type="protein sequence ID" value="QGQ99651.1"/>
    <property type="molecule type" value="Genomic_DNA"/>
</dbReference>